<dbReference type="EMBL" id="CP063989">
    <property type="protein sequence ID" value="QPL05901.1"/>
    <property type="molecule type" value="Genomic_DNA"/>
</dbReference>
<dbReference type="Pfam" id="PF00528">
    <property type="entry name" value="BPD_transp_1"/>
    <property type="match status" value="1"/>
</dbReference>
<evidence type="ECO:0000256" key="5">
    <source>
        <dbReference type="ARBA" id="ARBA00022989"/>
    </source>
</evidence>
<sequence length="271" mass="30152">MSRFFTAALRWAIIIFWVAFTLLPLYAAFCASLTKYENLGKSFLYPADWQWSNYIDVFTRIPLLSFLRATLIYAIGTSLLCVLLGTLAAYAFSRFRFVGKQTMLTIIFVSQLVPQVIIVIPLFLMLRDMGLYDSYLGVVLAIVSTGIAFTVLLLKSFFDGIPLSLEEAAAIDGASRIRILTRVVLPLSKSGIATAFALSFFTGWGQYLYPLVLTRQAKNTPVTVGVARLLDNQTPWEIVMAATLISVLPAVIIYMFVQKFLTRGLLLGAVK</sequence>
<keyword evidence="2 7" id="KW-0813">Transport</keyword>
<dbReference type="GO" id="GO:0055085">
    <property type="term" value="P:transmembrane transport"/>
    <property type="evidence" value="ECO:0007669"/>
    <property type="project" value="InterPro"/>
</dbReference>
<dbReference type="InterPro" id="IPR000515">
    <property type="entry name" value="MetI-like"/>
</dbReference>
<evidence type="ECO:0000256" key="2">
    <source>
        <dbReference type="ARBA" id="ARBA00022448"/>
    </source>
</evidence>
<evidence type="ECO:0000256" key="3">
    <source>
        <dbReference type="ARBA" id="ARBA00022475"/>
    </source>
</evidence>
<feature type="transmembrane region" description="Helical" evidence="7">
    <location>
        <begin position="71"/>
        <end position="92"/>
    </location>
</feature>
<dbReference type="GO" id="GO:0005886">
    <property type="term" value="C:plasma membrane"/>
    <property type="evidence" value="ECO:0007669"/>
    <property type="project" value="UniProtKB-SubCell"/>
</dbReference>
<feature type="transmembrane region" description="Helical" evidence="7">
    <location>
        <begin position="136"/>
        <end position="158"/>
    </location>
</feature>
<dbReference type="InterPro" id="IPR035906">
    <property type="entry name" value="MetI-like_sf"/>
</dbReference>
<accession>A0A7T0PW31</accession>
<evidence type="ECO:0000256" key="7">
    <source>
        <dbReference type="RuleBase" id="RU363032"/>
    </source>
</evidence>
<dbReference type="RefSeq" id="WP_166855255.1">
    <property type="nucleotide sequence ID" value="NZ_CP063989.1"/>
</dbReference>
<feature type="transmembrane region" description="Helical" evidence="7">
    <location>
        <begin position="104"/>
        <end position="124"/>
    </location>
</feature>
<gene>
    <name evidence="9" type="ORF">ID810_02785</name>
</gene>
<name>A0A7T0PW31_9ACTO</name>
<evidence type="ECO:0000313" key="9">
    <source>
        <dbReference type="EMBL" id="QPL05901.1"/>
    </source>
</evidence>
<comment type="similarity">
    <text evidence="7">Belongs to the binding-protein-dependent transport system permease family.</text>
</comment>
<organism evidence="9 10">
    <name type="scientific">Actinomyces respiraculi</name>
    <dbReference type="NCBI Taxonomy" id="2744574"/>
    <lineage>
        <taxon>Bacteria</taxon>
        <taxon>Bacillati</taxon>
        <taxon>Actinomycetota</taxon>
        <taxon>Actinomycetes</taxon>
        <taxon>Actinomycetales</taxon>
        <taxon>Actinomycetaceae</taxon>
        <taxon>Actinomyces</taxon>
    </lineage>
</organism>
<feature type="transmembrane region" description="Helical" evidence="7">
    <location>
        <begin position="179"/>
        <end position="201"/>
    </location>
</feature>
<feature type="transmembrane region" description="Helical" evidence="7">
    <location>
        <begin position="238"/>
        <end position="257"/>
    </location>
</feature>
<reference evidence="9 10" key="1">
    <citation type="submission" date="2020-11" db="EMBL/GenBank/DDBJ databases">
        <title>Actinomyces sp. ZJ750.</title>
        <authorList>
            <person name="Zhou J."/>
        </authorList>
    </citation>
    <scope>NUCLEOTIDE SEQUENCE [LARGE SCALE GENOMIC DNA]</scope>
    <source>
        <strain evidence="9 10">ZJ750</strain>
    </source>
</reference>
<evidence type="ECO:0000313" key="10">
    <source>
        <dbReference type="Proteomes" id="UP000594637"/>
    </source>
</evidence>
<protein>
    <submittedName>
        <fullName evidence="9">Carbohydrate ABC transporter permease</fullName>
    </submittedName>
</protein>
<dbReference type="KEGG" id="arep:ID810_02785"/>
<keyword evidence="6 7" id="KW-0472">Membrane</keyword>
<keyword evidence="4 7" id="KW-0812">Transmembrane</keyword>
<keyword evidence="3" id="KW-1003">Cell membrane</keyword>
<feature type="domain" description="ABC transmembrane type-1" evidence="8">
    <location>
        <begin position="67"/>
        <end position="257"/>
    </location>
</feature>
<dbReference type="AlphaFoldDB" id="A0A7T0PW31"/>
<evidence type="ECO:0000256" key="6">
    <source>
        <dbReference type="ARBA" id="ARBA00023136"/>
    </source>
</evidence>
<keyword evidence="5 7" id="KW-1133">Transmembrane helix</keyword>
<evidence type="ECO:0000256" key="4">
    <source>
        <dbReference type="ARBA" id="ARBA00022692"/>
    </source>
</evidence>
<evidence type="ECO:0000256" key="1">
    <source>
        <dbReference type="ARBA" id="ARBA00004651"/>
    </source>
</evidence>
<proteinExistence type="inferred from homology"/>
<dbReference type="SUPFAM" id="SSF161098">
    <property type="entry name" value="MetI-like"/>
    <property type="match status" value="1"/>
</dbReference>
<dbReference type="PANTHER" id="PTHR43744:SF8">
    <property type="entry name" value="SN-GLYCEROL-3-PHOSPHATE TRANSPORT SYSTEM PERMEASE PROTEIN UGPE"/>
    <property type="match status" value="1"/>
</dbReference>
<dbReference type="PROSITE" id="PS50928">
    <property type="entry name" value="ABC_TM1"/>
    <property type="match status" value="1"/>
</dbReference>
<keyword evidence="10" id="KW-1185">Reference proteome</keyword>
<dbReference type="Proteomes" id="UP000594637">
    <property type="component" value="Chromosome"/>
</dbReference>
<evidence type="ECO:0000259" key="8">
    <source>
        <dbReference type="PROSITE" id="PS50928"/>
    </source>
</evidence>
<comment type="subcellular location">
    <subcellularLocation>
        <location evidence="1 7">Cell membrane</location>
        <topology evidence="1 7">Multi-pass membrane protein</topology>
    </subcellularLocation>
</comment>
<dbReference type="CDD" id="cd06261">
    <property type="entry name" value="TM_PBP2"/>
    <property type="match status" value="1"/>
</dbReference>
<dbReference type="PANTHER" id="PTHR43744">
    <property type="entry name" value="ABC TRANSPORTER PERMEASE PROTEIN MG189-RELATED-RELATED"/>
    <property type="match status" value="1"/>
</dbReference>
<dbReference type="Gene3D" id="1.10.3720.10">
    <property type="entry name" value="MetI-like"/>
    <property type="match status" value="1"/>
</dbReference>